<accession>A0A6S6RYG8</accession>
<dbReference type="GO" id="GO:0006412">
    <property type="term" value="P:translation"/>
    <property type="evidence" value="ECO:0007669"/>
    <property type="project" value="InterPro"/>
</dbReference>
<organism evidence="8 9">
    <name type="scientific">Candidatus Portiera aleyrodidarum</name>
    <name type="common">primary endosymbiont of Bemisia tabaci</name>
    <dbReference type="NCBI Taxonomy" id="91844"/>
    <lineage>
        <taxon>Bacteria</taxon>
        <taxon>Pseudomonadati</taxon>
        <taxon>Pseudomonadota</taxon>
        <taxon>Gammaproteobacteria</taxon>
        <taxon>Candidatus Johnevansiales</taxon>
        <taxon>Candidatus Johnevansiaceae</taxon>
        <taxon>Candidatus Portiera</taxon>
    </lineage>
</organism>
<dbReference type="InterPro" id="IPR002143">
    <property type="entry name" value="Ribosomal_uL1"/>
</dbReference>
<dbReference type="InterPro" id="IPR023674">
    <property type="entry name" value="Ribosomal_uL1-like"/>
</dbReference>
<dbReference type="Gene3D" id="3.40.50.790">
    <property type="match status" value="1"/>
</dbReference>
<evidence type="ECO:0000256" key="6">
    <source>
        <dbReference type="ARBA" id="ARBA00035241"/>
    </source>
</evidence>
<dbReference type="InterPro" id="IPR028364">
    <property type="entry name" value="Ribosomal_uL1/biogenesis"/>
</dbReference>
<dbReference type="GO" id="GO:0015934">
    <property type="term" value="C:large ribosomal subunit"/>
    <property type="evidence" value="ECO:0007669"/>
    <property type="project" value="InterPro"/>
</dbReference>
<comment type="caution">
    <text evidence="8">The sequence shown here is derived from an EMBL/GenBank/DDBJ whole genome shotgun (WGS) entry which is preliminary data.</text>
</comment>
<dbReference type="AlphaFoldDB" id="A0A6S6RYG8"/>
<dbReference type="Gene3D" id="3.30.190.20">
    <property type="match status" value="1"/>
</dbReference>
<dbReference type="Proteomes" id="UP000560980">
    <property type="component" value="Unassembled WGS sequence"/>
</dbReference>
<dbReference type="PANTHER" id="PTHR36427:SF3">
    <property type="entry name" value="LARGE RIBOSOMAL SUBUNIT PROTEIN UL1M"/>
    <property type="match status" value="1"/>
</dbReference>
<dbReference type="RefSeq" id="WP_259645830.1">
    <property type="nucleotide sequence ID" value="NZ_CACTJB010000001.1"/>
</dbReference>
<keyword evidence="5" id="KW-0687">Ribonucleoprotein</keyword>
<dbReference type="SUPFAM" id="SSF56808">
    <property type="entry name" value="Ribosomal protein L1"/>
    <property type="match status" value="1"/>
</dbReference>
<evidence type="ECO:0000256" key="7">
    <source>
        <dbReference type="ARBA" id="ARBA00035452"/>
    </source>
</evidence>
<evidence type="ECO:0000256" key="3">
    <source>
        <dbReference type="ARBA" id="ARBA00022845"/>
    </source>
</evidence>
<dbReference type="GO" id="GO:0003723">
    <property type="term" value="F:RNA binding"/>
    <property type="evidence" value="ECO:0007669"/>
    <property type="project" value="InterPro"/>
</dbReference>
<reference evidence="8 9" key="1">
    <citation type="submission" date="2019-12" db="EMBL/GenBank/DDBJ databases">
        <authorList>
            <person name="Santos-Garcia D."/>
            <person name="Santos-Garcia D."/>
            <person name="Santos-Garcia D."/>
        </authorList>
    </citation>
    <scope>NUCLEOTIDE SEQUENCE [LARGE SCALE GENOMIC DNA]</scope>
    <source>
        <strain evidence="8">SiSi</strain>
    </source>
</reference>
<dbReference type="InterPro" id="IPR016095">
    <property type="entry name" value="Ribosomal_uL1_3-a/b-sand"/>
</dbReference>
<evidence type="ECO:0000313" key="8">
    <source>
        <dbReference type="EMBL" id="CAA3705592.1"/>
    </source>
</evidence>
<dbReference type="GO" id="GO:0003735">
    <property type="term" value="F:structural constituent of ribosome"/>
    <property type="evidence" value="ECO:0007669"/>
    <property type="project" value="InterPro"/>
</dbReference>
<dbReference type="EMBL" id="CACTJB010000001">
    <property type="protein sequence ID" value="CAA3705592.1"/>
    <property type="molecule type" value="Genomic_DNA"/>
</dbReference>
<evidence type="ECO:0000256" key="1">
    <source>
        <dbReference type="ARBA" id="ARBA00010531"/>
    </source>
</evidence>
<protein>
    <recommendedName>
        <fullName evidence="6">Large ribosomal subunit protein uL1</fullName>
    </recommendedName>
    <alternativeName>
        <fullName evidence="7">50S ribosomal protein L1</fullName>
    </alternativeName>
</protein>
<keyword evidence="2" id="KW-0678">Repressor</keyword>
<dbReference type="PIRSF" id="PIRSF002155">
    <property type="entry name" value="Ribosomal_L1"/>
    <property type="match status" value="1"/>
</dbReference>
<sequence length="258" mass="30089">MYKRYSKKYGNRNKRGIKKMESKGKMGKISNRKTIIQNKIKKNKKYKVKEAIEKFKEISVVNFCETVEIVIKLGKYGRNVKQVKKNKLYLPYRLENNKKKIVVLQTNETNKIKNKEKILKLGVDIIGVDEIKKNKKINYILCESESAKQIVEDKLKPKIVLIKKENLTKDILKKVKEIKKGKLNYCVDKNGIINTVLGQINFTFKQIKKNFNVLIKDVLNKNTVGNIKDIKNIYLSTTMGPGLRVDKSEIRRIEDLKI</sequence>
<evidence type="ECO:0000256" key="4">
    <source>
        <dbReference type="ARBA" id="ARBA00022980"/>
    </source>
</evidence>
<gene>
    <name evidence="8" type="primary">rplA</name>
    <name evidence="8" type="ORF">SISI_0130</name>
</gene>
<keyword evidence="3" id="KW-0810">Translation regulation</keyword>
<proteinExistence type="inferred from homology"/>
<keyword evidence="4 8" id="KW-0689">Ribosomal protein</keyword>
<evidence type="ECO:0000313" key="9">
    <source>
        <dbReference type="Proteomes" id="UP000560980"/>
    </source>
</evidence>
<dbReference type="Pfam" id="PF00687">
    <property type="entry name" value="Ribosomal_L1"/>
    <property type="match status" value="1"/>
</dbReference>
<comment type="similarity">
    <text evidence="1">Belongs to the universal ribosomal protein uL1 family.</text>
</comment>
<evidence type="ECO:0000256" key="5">
    <source>
        <dbReference type="ARBA" id="ARBA00023274"/>
    </source>
</evidence>
<name>A0A6S6RYG8_9GAMM</name>
<dbReference type="PANTHER" id="PTHR36427">
    <property type="entry name" value="54S RIBOSOMAL PROTEIN L1, MITOCHONDRIAL"/>
    <property type="match status" value="1"/>
</dbReference>
<dbReference type="GO" id="GO:0006417">
    <property type="term" value="P:regulation of translation"/>
    <property type="evidence" value="ECO:0007669"/>
    <property type="project" value="UniProtKB-KW"/>
</dbReference>
<evidence type="ECO:0000256" key="2">
    <source>
        <dbReference type="ARBA" id="ARBA00022491"/>
    </source>
</evidence>